<dbReference type="OrthoDB" id="6043737at2759"/>
<name>A0A8B6C0Z8_MYTGA</name>
<sequence>MADKSSAKTQRDRKPNFTQEEVNVIQDQVQKNYKVINEKFGDGYRIEQMWGVIGRRVPDYKIVVLHIGANNLWNDTPADVLTHYQSLVDSIRRVNPSCQILLSGLLPRGQDMFPGKMKSESFLSLVNRKASYLNNKLHNISKSIPRLTYVGHHSFVVDGKLQRLLLSKDGLHLTRDGATTVATIKLQNQPPTPYRDALKTPTQYSQPPTHTKPLALDNIVDFPSLPSLEVSIWDPLVSPSRARVVSTVRARVVSPSRARVVSPSRARVVSAVRARVVSPSRARVVHLLVRQFVLVSYLHLVLVSYLHLVHLSLVHMSHQLHLSLVHMSHQIHLSLVHMSHQIHLSLVHMPSHPIHLSLVHMSHQLHLSLVHMSHQIHLSLVHMSHQIHLSLIHMSHQLHLSLVHMSHQLHLNLVPHVTSATSQSSSHARHIRYISVCSHVTSDFTVHVTSDTFSLVHMSHQLHLSLVHMPSHPIHLSLVHITSQSSSHVTSDTSQSSSHVTSATSQSSSHVTSATSQSSSHVTSDTSQSSSHDTIDTSQSSSHVTSDTSQSSILVGGGPIVPYLTCIEELSKETIVSILSDPDMSKVTSLPPIKPKAGDIFVIESINTEDWKCDQYLWIRDGGRTIKIKGVEIGKVFYKVRIPGTEIKSGRVRPRFSLKFKKVGYWLTNRPTLVLVHYIGDETIYTPMAHGNSKHDGEFKRTMPSVIDKVKDHVGSEGAKKLYRTMVCSEQVEGNMQGVANPRNSKQVKNALQKRRGDQLLSRDDLYNFFQLSSHLDGFVKQLTLYPDLVAVVSLPEIITQFNQLLDVKSDEQLYLSYDTTFNLGDCYVSAIVFKHILFKETPLIPLAFVIHDRKFGSVHETLFNFLKFAVPKISKKRIPIVVDREAGIRKAIKNILPDCPILTCWNHLRNDFKYWLNQKKVSPDNIRLYHHQLKQMLQCDSENEFLELSKDLTSKWTSEVVSYFEKELKTDILERSGKWVLEQFEGLYDPYSGITNNLSESYNAVLKQENDWKELPVDMLALGFHFLQNFDHYEILRGLAGVGDYHLKTEFSRAKIDIHDLFIPKKLIAPSDIISYLKTAHINTPQLSSPSAETTETVEDLSDSKTEHSTPTTPKEKDTPVINTMFDFPAFVSSQHALAKYIVDNNLITLVPSQAAFIVQGRNERELTKNQEKKQPRQNDYDPVVEPAPDSAYLVNTPKTPSQVHSTQKSPQKSALKTKSKTPHSKKKLHFNLETVSEEEIDTCPISPDEKKDNIITLDDTPPGKKRKLDFPSPPISIEIEQEKKNNHGIGTLTQVDKKTISDSKCLTSDIVNYAQNILSKQFPLIQGFQNTCYAPVFCNQQKKWLSETSFTPTQAPAVQIHHTGHSHWVTSLTKQSNEVYLLDSMYDTLTTSSEIQLSQIYSHGKKRLLVKLPEVQKQTNSIDCGLFAIANAVEFCFTSFSGGIHVEFDTELLREHLVICLEKGEFIPFPKKKISMKGKPKYKTSVVECNCECGKCDSVEDIPSRALGVANRSPKDCKDKWANTKKVAKKVFNNRNKEQRATGGGPQPKKLSLAIERTIDLCKDSASFKGLEGVESVLDDNSAALPEESASNSQDLFDTPPSQPLSQSGSESILQPLPLISLLPAVNIQVPRPVAAVVELGTLTAQKAENPKKRKATADDVYGLQVLYLKGEMEKQTKEMKKLDLQIELLELMKQDKENTPLTFSQLLMN</sequence>
<gene>
    <name evidence="8" type="ORF">MGAL_10B079329</name>
</gene>
<keyword evidence="4" id="KW-0175">Coiled coil</keyword>
<feature type="region of interest" description="Disordered" evidence="5">
    <location>
        <begin position="1587"/>
        <end position="1612"/>
    </location>
</feature>
<dbReference type="PANTHER" id="PTHR34718:SF2">
    <property type="entry name" value="PHD-TYPE DOMAIN-CONTAINING PROTEIN"/>
    <property type="match status" value="1"/>
</dbReference>
<dbReference type="InterPro" id="IPR005559">
    <property type="entry name" value="CG-1_dom"/>
</dbReference>
<evidence type="ECO:0000313" key="9">
    <source>
        <dbReference type="Proteomes" id="UP000596742"/>
    </source>
</evidence>
<feature type="domain" description="Ubiquitin-like protease family profile" evidence="7">
    <location>
        <begin position="1292"/>
        <end position="1437"/>
    </location>
</feature>
<feature type="coiled-coil region" evidence="4">
    <location>
        <begin position="1675"/>
        <end position="1702"/>
    </location>
</feature>
<keyword evidence="6" id="KW-1133">Transmembrane helix</keyword>
<dbReference type="Pfam" id="PF03859">
    <property type="entry name" value="CG-1"/>
    <property type="match status" value="1"/>
</dbReference>
<dbReference type="Pfam" id="PF13472">
    <property type="entry name" value="Lipase_GDSL_2"/>
    <property type="match status" value="1"/>
</dbReference>
<keyword evidence="6" id="KW-0472">Membrane</keyword>
<comment type="caution">
    <text evidence="8">The sequence shown here is derived from an EMBL/GenBank/DDBJ whole genome shotgun (WGS) entry which is preliminary data.</text>
</comment>
<feature type="compositionally biased region" description="Basic and acidic residues" evidence="5">
    <location>
        <begin position="1166"/>
        <end position="1181"/>
    </location>
</feature>
<dbReference type="GO" id="GO:0006508">
    <property type="term" value="P:proteolysis"/>
    <property type="evidence" value="ECO:0007669"/>
    <property type="project" value="UniProtKB-KW"/>
</dbReference>
<evidence type="ECO:0000256" key="3">
    <source>
        <dbReference type="ARBA" id="ARBA00022801"/>
    </source>
</evidence>
<feature type="compositionally biased region" description="Basic and acidic residues" evidence="5">
    <location>
        <begin position="1103"/>
        <end position="1120"/>
    </location>
</feature>
<evidence type="ECO:0000256" key="6">
    <source>
        <dbReference type="SAM" id="Phobius"/>
    </source>
</evidence>
<dbReference type="PANTHER" id="PTHR34718">
    <property type="entry name" value="PHD-TYPE DOMAIN-CONTAINING PROTEIN"/>
    <property type="match status" value="1"/>
</dbReference>
<feature type="compositionally biased region" description="Polar residues" evidence="5">
    <location>
        <begin position="1198"/>
        <end position="1216"/>
    </location>
</feature>
<dbReference type="Gene3D" id="3.40.50.1110">
    <property type="entry name" value="SGNH hydrolase"/>
    <property type="match status" value="1"/>
</dbReference>
<dbReference type="EMBL" id="UYJE01001017">
    <property type="protein sequence ID" value="VDH98484.1"/>
    <property type="molecule type" value="Genomic_DNA"/>
</dbReference>
<evidence type="ECO:0000256" key="1">
    <source>
        <dbReference type="ARBA" id="ARBA00005234"/>
    </source>
</evidence>
<feature type="compositionally biased region" description="Basic residues" evidence="5">
    <location>
        <begin position="1217"/>
        <end position="1231"/>
    </location>
</feature>
<comment type="similarity">
    <text evidence="1">Belongs to the peptidase C48 family.</text>
</comment>
<dbReference type="PROSITE" id="PS50600">
    <property type="entry name" value="ULP_PROTEASE"/>
    <property type="match status" value="1"/>
</dbReference>
<reference evidence="8" key="1">
    <citation type="submission" date="2018-11" db="EMBL/GenBank/DDBJ databases">
        <authorList>
            <person name="Alioto T."/>
            <person name="Alioto T."/>
        </authorList>
    </citation>
    <scope>NUCLEOTIDE SEQUENCE</scope>
</reference>
<dbReference type="InterPro" id="IPR036514">
    <property type="entry name" value="SGNH_hydro_sf"/>
</dbReference>
<dbReference type="InterPro" id="IPR038765">
    <property type="entry name" value="Papain-like_cys_pep_sf"/>
</dbReference>
<feature type="compositionally biased region" description="Polar residues" evidence="5">
    <location>
        <begin position="1086"/>
        <end position="1096"/>
    </location>
</feature>
<keyword evidence="2" id="KW-0645">Protease</keyword>
<feature type="region of interest" description="Disordered" evidence="5">
    <location>
        <begin position="1086"/>
        <end position="1121"/>
    </location>
</feature>
<evidence type="ECO:0000259" key="7">
    <source>
        <dbReference type="PROSITE" id="PS50600"/>
    </source>
</evidence>
<dbReference type="GO" id="GO:0008234">
    <property type="term" value="F:cysteine-type peptidase activity"/>
    <property type="evidence" value="ECO:0007669"/>
    <property type="project" value="InterPro"/>
</dbReference>
<feature type="transmembrane region" description="Helical" evidence="6">
    <location>
        <begin position="287"/>
        <end position="308"/>
    </location>
</feature>
<dbReference type="Proteomes" id="UP000596742">
    <property type="component" value="Unassembled WGS sequence"/>
</dbReference>
<dbReference type="Gene3D" id="3.40.395.10">
    <property type="entry name" value="Adenoviral Proteinase, Chain A"/>
    <property type="match status" value="1"/>
</dbReference>
<evidence type="ECO:0000256" key="5">
    <source>
        <dbReference type="SAM" id="MobiDB-lite"/>
    </source>
</evidence>
<keyword evidence="9" id="KW-1185">Reference proteome</keyword>
<protein>
    <recommendedName>
        <fullName evidence="7">Ubiquitin-like protease family profile domain-containing protein</fullName>
    </recommendedName>
</protein>
<proteinExistence type="inferred from homology"/>
<feature type="region of interest" description="Disordered" evidence="5">
    <location>
        <begin position="488"/>
        <end position="552"/>
    </location>
</feature>
<dbReference type="SUPFAM" id="SSF54001">
    <property type="entry name" value="Cysteine proteinases"/>
    <property type="match status" value="1"/>
</dbReference>
<dbReference type="InterPro" id="IPR003653">
    <property type="entry name" value="Peptidase_C48_C"/>
</dbReference>
<dbReference type="SUPFAM" id="SSF52266">
    <property type="entry name" value="SGNH hydrolase"/>
    <property type="match status" value="1"/>
</dbReference>
<keyword evidence="3" id="KW-0378">Hydrolase</keyword>
<accession>A0A8B6C0Z8</accession>
<feature type="region of interest" description="Disordered" evidence="5">
    <location>
        <begin position="1166"/>
        <end position="1273"/>
    </location>
</feature>
<evidence type="ECO:0000256" key="4">
    <source>
        <dbReference type="SAM" id="Coils"/>
    </source>
</evidence>
<dbReference type="GO" id="GO:0003677">
    <property type="term" value="F:DNA binding"/>
    <property type="evidence" value="ECO:0007669"/>
    <property type="project" value="InterPro"/>
</dbReference>
<dbReference type="InterPro" id="IPR013830">
    <property type="entry name" value="SGNH_hydro"/>
</dbReference>
<evidence type="ECO:0000256" key="2">
    <source>
        <dbReference type="ARBA" id="ARBA00022670"/>
    </source>
</evidence>
<keyword evidence="6" id="KW-0812">Transmembrane</keyword>
<organism evidence="8 9">
    <name type="scientific">Mytilus galloprovincialis</name>
    <name type="common">Mediterranean mussel</name>
    <dbReference type="NCBI Taxonomy" id="29158"/>
    <lineage>
        <taxon>Eukaryota</taxon>
        <taxon>Metazoa</taxon>
        <taxon>Spiralia</taxon>
        <taxon>Lophotrochozoa</taxon>
        <taxon>Mollusca</taxon>
        <taxon>Bivalvia</taxon>
        <taxon>Autobranchia</taxon>
        <taxon>Pteriomorphia</taxon>
        <taxon>Mytilida</taxon>
        <taxon>Mytiloidea</taxon>
        <taxon>Mytilidae</taxon>
        <taxon>Mytilinae</taxon>
        <taxon>Mytilus</taxon>
    </lineage>
</organism>
<evidence type="ECO:0000313" key="8">
    <source>
        <dbReference type="EMBL" id="VDH98484.1"/>
    </source>
</evidence>